<dbReference type="SUPFAM" id="SSF53098">
    <property type="entry name" value="Ribonuclease H-like"/>
    <property type="match status" value="1"/>
</dbReference>
<dbReference type="GO" id="GO:0015074">
    <property type="term" value="P:DNA integration"/>
    <property type="evidence" value="ECO:0007669"/>
    <property type="project" value="InterPro"/>
</dbReference>
<dbReference type="InterPro" id="IPR036397">
    <property type="entry name" value="RNaseH_sf"/>
</dbReference>
<dbReference type="InterPro" id="IPR012337">
    <property type="entry name" value="RNaseH-like_sf"/>
</dbReference>
<protein>
    <recommendedName>
        <fullName evidence="4">Integrase catalytic domain-containing protein</fullName>
    </recommendedName>
</protein>
<dbReference type="GO" id="GO:0004190">
    <property type="term" value="F:aspartic-type endopeptidase activity"/>
    <property type="evidence" value="ECO:0007669"/>
    <property type="project" value="UniProtKB-KW"/>
</dbReference>
<dbReference type="EMBL" id="LT853694">
    <property type="protein sequence ID" value="SMQ49383.1"/>
    <property type="molecule type" value="Genomic_DNA"/>
</dbReference>
<evidence type="ECO:0000313" key="6">
    <source>
        <dbReference type="Proteomes" id="UP000215127"/>
    </source>
</evidence>
<accession>A0A1X7RPQ6</accession>
<dbReference type="Pfam" id="PF07727">
    <property type="entry name" value="RVT_2"/>
    <property type="match status" value="1"/>
</dbReference>
<dbReference type="InterPro" id="IPR054722">
    <property type="entry name" value="PolX-like_BBD"/>
</dbReference>
<keyword evidence="1" id="KW-0378">Hydrolase</keyword>
<evidence type="ECO:0000313" key="5">
    <source>
        <dbReference type="EMBL" id="SMQ49383.1"/>
    </source>
</evidence>
<dbReference type="SUPFAM" id="SSF56672">
    <property type="entry name" value="DNA/RNA polymerases"/>
    <property type="match status" value="1"/>
</dbReference>
<dbReference type="InterPro" id="IPR043502">
    <property type="entry name" value="DNA/RNA_pol_sf"/>
</dbReference>
<evidence type="ECO:0000259" key="4">
    <source>
        <dbReference type="PROSITE" id="PS50994"/>
    </source>
</evidence>
<feature type="region of interest" description="Disordered" evidence="3">
    <location>
        <begin position="731"/>
        <end position="838"/>
    </location>
</feature>
<evidence type="ECO:0000256" key="2">
    <source>
        <dbReference type="ARBA" id="ARBA00022884"/>
    </source>
</evidence>
<dbReference type="GO" id="GO:0003723">
    <property type="term" value="F:RNA binding"/>
    <property type="evidence" value="ECO:0007669"/>
    <property type="project" value="UniProtKB-KW"/>
</dbReference>
<dbReference type="GO" id="GO:0005634">
    <property type="term" value="C:nucleus"/>
    <property type="evidence" value="ECO:0007669"/>
    <property type="project" value="UniProtKB-ARBA"/>
</dbReference>
<sequence>MSTMQAAEKPLTLSVIETAEPQQDTDLPYEGADWTKYQRDFKEKQKRALGIIRDRCGYNAKQLILGHADPFNALSTLSENFAKGGAGEFARISNLWNLITMDNSKGGIGLYGSEVRRLWNRFAEIDPGLKIPEPHAVQKFIAGLPESFELFVTSFNQTRQLIPKTVNNTVEKTAVTLGEVISSAEDFETRRNASSTNELGLYSGYNRKPKGRGIPRDQCKHCDRRHKGECFMLNPSKAPEWWKKKEAERRDGKRKVDDNEETTLVCESALKKTKGLVVLTNDCAFSASNASGESFALHKGSNLFDTWIVDSGCTSHLVGRRDVFTSMTPIEGHSSRGIGGNAIAPTHIGTIRIPAKINNKLHWLNITNVKYSAQAGVNLLSLEQMWPSFDEITASPTGLTLVKGSRGFVTRFQDGLLLLDTMPTEVKMDFCMAAYEVDGQWAQLWHERMGHLGQQSVHRLKDMVTGMEASNPSGQCICESCVHGRFRAKPHRGHIKPATSKLELLHMDSKHGPKDTVGYDKSSFWLTLVDDYTTNTDCFPYRHVLDVLPRLQWYLKRHQTPVYKCRRIRLDQGSEFINNAFKDFCFDQGIELEFTSTEQSQSNGVAEVVNRVILEKLEPTLIAGNLSLKWWPAVVSAMAYLRNRLPNSRHAITGHEAFYGERPDLSNIRKIGSKAYCLAKEPKNRAGYTDRAEEGQLLGFKGNHQYLVICPGWKEPRWVYNVIFKEHRKHIQVESGSDSEDEAPPLKRVRKQRSVRLLGPVQSSGPILLSAAPGGEKADDESTDTESTDSELTTPPESPTPLMPSSHTLSREPTPATPPREPTPPRELTPPPPAEIIQDTVPDGLKRVRKKNSLFPKSDYALLHAHTNPLTKTLDCYPVLQQTIMYAFLATAAAAFELYEPRTVQDAKRTTVWTEWKDAMSEEVKSLRKNKTWQLKKRSQISSKANILPGRWVFKLKRGPNGEILKYKARWVVKGYRQEEGSDYTETFASVVKPMSYKAIFAIAAALDYEIEQMDVKTAFLYGLIKETVYVEQPHEFEEGDDVCLLKKSLYGLKQSPRTWYETLTSYLAEIGFKPLDADASVFIRGNTFIAVYVDDLLIVGPRKKEVSEIKSQLAKRFEMSDLGPCAYYLGMTAYIEKFLRQHNMWEQKVRTTLMDSSAKIQPAEEGYIAPDELRTKYQSAVGSLMYAMLGTRPDIAYSVSVVSRFCANPTEEHWKLVERIMAYLRHTIQFELVYHRDLQPLSGYTDADWAGDIETRRSTSGWVFSLGSGAISWSSKRQTRVALSTVEAEYMGETQAAKEAIWLKSLLDQILPDSEKGPQATIIHCDN</sequence>
<proteinExistence type="predicted"/>
<feature type="compositionally biased region" description="Acidic residues" evidence="3">
    <location>
        <begin position="778"/>
        <end position="789"/>
    </location>
</feature>
<dbReference type="PANTHER" id="PTHR11439">
    <property type="entry name" value="GAG-POL-RELATED RETROTRANSPOSON"/>
    <property type="match status" value="1"/>
</dbReference>
<feature type="domain" description="Integrase catalytic" evidence="4">
    <location>
        <begin position="493"/>
        <end position="671"/>
    </location>
</feature>
<dbReference type="Gene3D" id="3.30.420.10">
    <property type="entry name" value="Ribonuclease H-like superfamily/Ribonuclease H"/>
    <property type="match status" value="1"/>
</dbReference>
<dbReference type="PANTHER" id="PTHR11439:SF483">
    <property type="entry name" value="PEPTIDE SYNTHASE GLIP-LIKE, PUTATIVE (AFU_ORTHOLOGUE AFUA_3G12920)-RELATED"/>
    <property type="match status" value="1"/>
</dbReference>
<dbReference type="Pfam" id="PF22936">
    <property type="entry name" value="Pol_BBD"/>
    <property type="match status" value="1"/>
</dbReference>
<feature type="compositionally biased region" description="Pro residues" evidence="3">
    <location>
        <begin position="815"/>
        <end position="834"/>
    </location>
</feature>
<evidence type="ECO:0000256" key="1">
    <source>
        <dbReference type="ARBA" id="ARBA00022750"/>
    </source>
</evidence>
<keyword evidence="1" id="KW-0645">Protease</keyword>
<dbReference type="Proteomes" id="UP000215127">
    <property type="component" value="Chromosome 3"/>
</dbReference>
<dbReference type="PROSITE" id="PS50994">
    <property type="entry name" value="INTEGRASE"/>
    <property type="match status" value="1"/>
</dbReference>
<dbReference type="InterPro" id="IPR013103">
    <property type="entry name" value="RVT_2"/>
</dbReference>
<name>A0A1X7RPQ6_ZYMT9</name>
<dbReference type="STRING" id="1276538.A0A1X7RPQ6"/>
<organism evidence="5 6">
    <name type="scientific">Zymoseptoria tritici (strain ST99CH_3D7)</name>
    <dbReference type="NCBI Taxonomy" id="1276538"/>
    <lineage>
        <taxon>Eukaryota</taxon>
        <taxon>Fungi</taxon>
        <taxon>Dikarya</taxon>
        <taxon>Ascomycota</taxon>
        <taxon>Pezizomycotina</taxon>
        <taxon>Dothideomycetes</taxon>
        <taxon>Dothideomycetidae</taxon>
        <taxon>Mycosphaerellales</taxon>
        <taxon>Mycosphaerellaceae</taxon>
        <taxon>Zymoseptoria</taxon>
    </lineage>
</organism>
<evidence type="ECO:0000256" key="3">
    <source>
        <dbReference type="SAM" id="MobiDB-lite"/>
    </source>
</evidence>
<keyword evidence="1" id="KW-0064">Aspartyl protease</keyword>
<dbReference type="InterPro" id="IPR001584">
    <property type="entry name" value="Integrase_cat-core"/>
</dbReference>
<reference evidence="5 6" key="1">
    <citation type="submission" date="2016-06" db="EMBL/GenBank/DDBJ databases">
        <authorList>
            <person name="Kjaerup R.B."/>
            <person name="Dalgaard T.S."/>
            <person name="Juul-Madsen H.R."/>
        </authorList>
    </citation>
    <scope>NUCLEOTIDE SEQUENCE [LARGE SCALE GENOMIC DNA]</scope>
</reference>
<gene>
    <name evidence="5" type="ORF">ZT3D7_G4534</name>
</gene>
<keyword evidence="6" id="KW-1185">Reference proteome</keyword>
<dbReference type="CDD" id="cd09272">
    <property type="entry name" value="RNase_HI_RT_Ty1"/>
    <property type="match status" value="1"/>
</dbReference>
<keyword evidence="2" id="KW-0694">RNA-binding</keyword>